<gene>
    <name evidence="2" type="ORF">BIFPSEUDO_03565</name>
</gene>
<name>C0BT45_BIFPS</name>
<proteinExistence type="predicted"/>
<sequence length="43" mass="5176">MSNWRFVAVHCGQFALVYNVMFMFHVLSRPYVVGMWHTLSERK</sequence>
<dbReference type="AlphaFoldDB" id="C0BT45"/>
<evidence type="ECO:0000256" key="1">
    <source>
        <dbReference type="SAM" id="Phobius"/>
    </source>
</evidence>
<dbReference type="Proteomes" id="UP000003875">
    <property type="component" value="Unassembled WGS sequence"/>
</dbReference>
<dbReference type="EMBL" id="ABXX02000003">
    <property type="protein sequence ID" value="EEG70546.1"/>
    <property type="molecule type" value="Genomic_DNA"/>
</dbReference>
<feature type="transmembrane region" description="Helical" evidence="1">
    <location>
        <begin position="6"/>
        <end position="27"/>
    </location>
</feature>
<organism evidence="2 3">
    <name type="scientific">Bifidobacterium pseudocatenulatum DSM 20438 = JCM 1200 = LMG 10505</name>
    <dbReference type="NCBI Taxonomy" id="547043"/>
    <lineage>
        <taxon>Bacteria</taxon>
        <taxon>Bacillati</taxon>
        <taxon>Actinomycetota</taxon>
        <taxon>Actinomycetes</taxon>
        <taxon>Bifidobacteriales</taxon>
        <taxon>Bifidobacteriaceae</taxon>
        <taxon>Bifidobacterium</taxon>
    </lineage>
</organism>
<accession>C0BT45</accession>
<reference evidence="2 3" key="2">
    <citation type="submission" date="2009-02" db="EMBL/GenBank/DDBJ databases">
        <authorList>
            <person name="Fulton L."/>
            <person name="Clifton S."/>
            <person name="Fulton B."/>
            <person name="Xu J."/>
            <person name="Minx P."/>
            <person name="Pepin K.H."/>
            <person name="Johnson M."/>
            <person name="Bhonagiri V."/>
            <person name="Nash W.E."/>
            <person name="Mardis E.R."/>
            <person name="Wilson R.K."/>
        </authorList>
    </citation>
    <scope>NUCLEOTIDE SEQUENCE [LARGE SCALE GENOMIC DNA]</scope>
    <source>
        <strain evidence="2 3">DSM 20438</strain>
    </source>
</reference>
<protein>
    <submittedName>
        <fullName evidence="2">Uncharacterized protein</fullName>
    </submittedName>
</protein>
<evidence type="ECO:0000313" key="2">
    <source>
        <dbReference type="EMBL" id="EEG70546.1"/>
    </source>
</evidence>
<keyword evidence="1" id="KW-1133">Transmembrane helix</keyword>
<keyword evidence="1" id="KW-0812">Transmembrane</keyword>
<keyword evidence="1" id="KW-0472">Membrane</keyword>
<evidence type="ECO:0000313" key="3">
    <source>
        <dbReference type="Proteomes" id="UP000003875"/>
    </source>
</evidence>
<comment type="caution">
    <text evidence="2">The sequence shown here is derived from an EMBL/GenBank/DDBJ whole genome shotgun (WGS) entry which is preliminary data.</text>
</comment>
<reference evidence="2 3" key="1">
    <citation type="submission" date="2009-02" db="EMBL/GenBank/DDBJ databases">
        <title>Draft genome sequence of Bifidobacterium pseudocatenulatum (DSM 20438).</title>
        <authorList>
            <person name="Sudarsanam P."/>
            <person name="Ley R."/>
            <person name="Guruge J."/>
            <person name="Turnbaugh P.J."/>
            <person name="Mahowald M."/>
            <person name="Liep D."/>
            <person name="Gordon J."/>
        </authorList>
    </citation>
    <scope>NUCLEOTIDE SEQUENCE [LARGE SCALE GENOMIC DNA]</scope>
    <source>
        <strain evidence="2 3">DSM 20438</strain>
    </source>
</reference>